<dbReference type="Proteomes" id="UP000298484">
    <property type="component" value="Unassembled WGS sequence"/>
</dbReference>
<protein>
    <submittedName>
        <fullName evidence="1">Uncharacterized protein</fullName>
    </submittedName>
</protein>
<evidence type="ECO:0000313" key="2">
    <source>
        <dbReference type="Proteomes" id="UP000298484"/>
    </source>
</evidence>
<dbReference type="RefSeq" id="WP_135109887.1">
    <property type="nucleotide sequence ID" value="NZ_SRHY01000012.1"/>
</dbReference>
<dbReference type="AlphaFoldDB" id="A0A4Y9AAZ8"/>
<gene>
    <name evidence="1" type="ORF">E4U82_09090</name>
</gene>
<dbReference type="EMBL" id="SRHY01000012">
    <property type="protein sequence ID" value="TFJ92973.1"/>
    <property type="molecule type" value="Genomic_DNA"/>
</dbReference>
<comment type="caution">
    <text evidence="1">The sequence shown here is derived from an EMBL/GenBank/DDBJ whole genome shotgun (WGS) entry which is preliminary data.</text>
</comment>
<keyword evidence="2" id="KW-1185">Reference proteome</keyword>
<sequence>MSIKQASGGIISDGENAVCFFTKAVDFHDDPHYLEAALLPINLYRTGDFNFLRTIGETMVLE</sequence>
<organism evidence="1 2">
    <name type="scientific">Lentibacillus salicampi</name>
    <dbReference type="NCBI Taxonomy" id="175306"/>
    <lineage>
        <taxon>Bacteria</taxon>
        <taxon>Bacillati</taxon>
        <taxon>Bacillota</taxon>
        <taxon>Bacilli</taxon>
        <taxon>Bacillales</taxon>
        <taxon>Bacillaceae</taxon>
        <taxon>Lentibacillus</taxon>
    </lineage>
</organism>
<evidence type="ECO:0000313" key="1">
    <source>
        <dbReference type="EMBL" id="TFJ92973.1"/>
    </source>
</evidence>
<accession>A0A4Y9AAZ8</accession>
<reference evidence="1 2" key="1">
    <citation type="submission" date="2019-03" db="EMBL/GenBank/DDBJ databases">
        <title>Genome sequence of Lentibacillus salicampi ATCC BAA-719.</title>
        <authorList>
            <person name="Maclea K.S."/>
            <person name="Simoes Junior M."/>
        </authorList>
    </citation>
    <scope>NUCLEOTIDE SEQUENCE [LARGE SCALE GENOMIC DNA]</scope>
    <source>
        <strain evidence="1 2">ATCC BAA-719</strain>
    </source>
</reference>
<name>A0A4Y9AAZ8_9BACI</name>
<proteinExistence type="predicted"/>